<feature type="non-terminal residue" evidence="2">
    <location>
        <position position="350"/>
    </location>
</feature>
<reference evidence="2 3" key="1">
    <citation type="journal article" date="2012" name="Genome Biol.">
        <title>Genome and low-iron response of an oceanic diatom adapted to chronic iron limitation.</title>
        <authorList>
            <person name="Lommer M."/>
            <person name="Specht M."/>
            <person name="Roy A.S."/>
            <person name="Kraemer L."/>
            <person name="Andreson R."/>
            <person name="Gutowska M.A."/>
            <person name="Wolf J."/>
            <person name="Bergner S.V."/>
            <person name="Schilhabel M.B."/>
            <person name="Klostermeier U.C."/>
            <person name="Beiko R.G."/>
            <person name="Rosenstiel P."/>
            <person name="Hippler M."/>
            <person name="Laroche J."/>
        </authorList>
    </citation>
    <scope>NUCLEOTIDE SEQUENCE [LARGE SCALE GENOMIC DNA]</scope>
    <source>
        <strain evidence="2 3">CCMP1005</strain>
    </source>
</reference>
<dbReference type="Proteomes" id="UP000266841">
    <property type="component" value="Unassembled WGS sequence"/>
</dbReference>
<dbReference type="AlphaFoldDB" id="K0TAA6"/>
<feature type="region of interest" description="Disordered" evidence="1">
    <location>
        <begin position="56"/>
        <end position="115"/>
    </location>
</feature>
<keyword evidence="3" id="KW-1185">Reference proteome</keyword>
<proteinExistence type="predicted"/>
<evidence type="ECO:0000313" key="2">
    <source>
        <dbReference type="EMBL" id="EJK74039.1"/>
    </source>
</evidence>
<sequence length="350" mass="37193">MDRVATNRAAAPSALGMNEPLNAPLGSVEDELRFALGGDVDVQLFDGDIDEALRSAAAGGDDDGSVVDPFADGLSRSSSLQSLHGAGDCGSSPLGFPHRDPFQSDERYGHAAPAAAASDQPYLGLSRLVSMPGDDGCDGPTYVPLDDAVPGARGNMDPLSVPVQSELDYELAAAALQLRQFIFGGDPYAAPKGQCGAPVPTYMYPAPPLPEINYHQAYQDRFCCDVGHQLDSTAPKEAPDKAKKEEEEEAAPNAPPLGPAPPAGERQRLARSRRRRLRARYQVINKLGGNLREIRRRAVADSKVCSRSPGPGRWTTLVIDGTLWYNTSQTPAPGQDELLRSFAAGLDTAS</sequence>
<accession>K0TAA6</accession>
<evidence type="ECO:0000256" key="1">
    <source>
        <dbReference type="SAM" id="MobiDB-lite"/>
    </source>
</evidence>
<evidence type="ECO:0000313" key="3">
    <source>
        <dbReference type="Proteomes" id="UP000266841"/>
    </source>
</evidence>
<organism evidence="2 3">
    <name type="scientific">Thalassiosira oceanica</name>
    <name type="common">Marine diatom</name>
    <dbReference type="NCBI Taxonomy" id="159749"/>
    <lineage>
        <taxon>Eukaryota</taxon>
        <taxon>Sar</taxon>
        <taxon>Stramenopiles</taxon>
        <taxon>Ochrophyta</taxon>
        <taxon>Bacillariophyta</taxon>
        <taxon>Coscinodiscophyceae</taxon>
        <taxon>Thalassiosirophycidae</taxon>
        <taxon>Thalassiosirales</taxon>
        <taxon>Thalassiosiraceae</taxon>
        <taxon>Thalassiosira</taxon>
    </lineage>
</organism>
<feature type="region of interest" description="Disordered" evidence="1">
    <location>
        <begin position="230"/>
        <end position="274"/>
    </location>
</feature>
<feature type="compositionally biased region" description="Basic and acidic residues" evidence="1">
    <location>
        <begin position="97"/>
        <end position="109"/>
    </location>
</feature>
<gene>
    <name evidence="2" type="ORF">THAOC_04310</name>
</gene>
<dbReference type="EMBL" id="AGNL01004005">
    <property type="protein sequence ID" value="EJK74039.1"/>
    <property type="molecule type" value="Genomic_DNA"/>
</dbReference>
<name>K0TAA6_THAOC</name>
<feature type="compositionally biased region" description="Pro residues" evidence="1">
    <location>
        <begin position="253"/>
        <end position="262"/>
    </location>
</feature>
<protein>
    <submittedName>
        <fullName evidence="2">Uncharacterized protein</fullName>
    </submittedName>
</protein>
<comment type="caution">
    <text evidence="2">The sequence shown here is derived from an EMBL/GenBank/DDBJ whole genome shotgun (WGS) entry which is preliminary data.</text>
</comment>